<accession>A0AAC9TU77</accession>
<evidence type="ECO:0000313" key="2">
    <source>
        <dbReference type="EMBL" id="ASJ21364.1"/>
    </source>
</evidence>
<sequence>MNKTKTSNKKASSKNNIENIKISNFTVFKNAEINFSKGLNIFIGKNGTGKTHLLKLINCLDKKLYKSNEKLELKKIANLKKISKEKIDNIKKSNKKFFKDIDENSYPFDIDINKVFSRFGDFDQIKKAFSDFISYLEKKDKNKKDKKTSIETYKNILSRPQECNIAFNKNICLELRHRGFNITNDWIPIFDFILSYQKSYSFKNKNFTFIPCKDILTSSNGFAALYDKRDINFEAVYYNIIKKTELPKLRELDDDLLEIAKKIENAIGGKTIYKNNNFFIDYKNIGEVSFDMAAEGHKKLALIYILIINGEIDKNTILLLDEPESNLNPTLTDLLVNILLSLSKLGLQIFIATHNSFILDDIELQRTDKDSVMYHSFYFDENDFNSGVKIESKEILLDLENNPINEKIIKQHNEYIEDMIK</sequence>
<dbReference type="GO" id="GO:0005524">
    <property type="term" value="F:ATP binding"/>
    <property type="evidence" value="ECO:0007669"/>
    <property type="project" value="UniProtKB-KW"/>
</dbReference>
<gene>
    <name evidence="2" type="ORF">BHAMNSH16_06790</name>
</gene>
<keyword evidence="2" id="KW-0547">Nucleotide-binding</keyword>
<dbReference type="AlphaFoldDB" id="A0AAC9TU77"/>
<dbReference type="GO" id="GO:0016887">
    <property type="term" value="F:ATP hydrolysis activity"/>
    <property type="evidence" value="ECO:0007669"/>
    <property type="project" value="InterPro"/>
</dbReference>
<reference evidence="2 3" key="1">
    <citation type="submission" date="2017-02" db="EMBL/GenBank/DDBJ databases">
        <title>Complete genome sequence of Brachyspira hampsonii genomovar I strain NSH-16 (ATCC BAA-2463).</title>
        <authorList>
            <person name="Mirajkar N.S."/>
            <person name="Gebhart C.J."/>
        </authorList>
    </citation>
    <scope>NUCLEOTIDE SEQUENCE [LARGE SCALE GENOMIC DNA]</scope>
    <source>
        <strain evidence="2 3">NSH-16</strain>
    </source>
</reference>
<dbReference type="RefSeq" id="WP_088859735.1">
    <property type="nucleotide sequence ID" value="NZ_CP019914.1"/>
</dbReference>
<dbReference type="KEGG" id="bhp:BHAMNSH16_06790"/>
<dbReference type="InterPro" id="IPR003959">
    <property type="entry name" value="ATPase_AAA_core"/>
</dbReference>
<dbReference type="InterPro" id="IPR027417">
    <property type="entry name" value="P-loop_NTPase"/>
</dbReference>
<name>A0AAC9TU77_9SPIR</name>
<evidence type="ECO:0000259" key="1">
    <source>
        <dbReference type="Pfam" id="PF13304"/>
    </source>
</evidence>
<dbReference type="InterPro" id="IPR051396">
    <property type="entry name" value="Bact_Antivir_Def_Nuclease"/>
</dbReference>
<evidence type="ECO:0000313" key="3">
    <source>
        <dbReference type="Proteomes" id="UP000264880"/>
    </source>
</evidence>
<keyword evidence="2" id="KW-0067">ATP-binding</keyword>
<feature type="domain" description="ATPase AAA-type core" evidence="1">
    <location>
        <begin position="39"/>
        <end position="360"/>
    </location>
</feature>
<dbReference type="EMBL" id="CP019914">
    <property type="protein sequence ID" value="ASJ21364.1"/>
    <property type="molecule type" value="Genomic_DNA"/>
</dbReference>
<organism evidence="2 3">
    <name type="scientific">Brachyspira hampsonii</name>
    <dbReference type="NCBI Taxonomy" id="1287055"/>
    <lineage>
        <taxon>Bacteria</taxon>
        <taxon>Pseudomonadati</taxon>
        <taxon>Spirochaetota</taxon>
        <taxon>Spirochaetia</taxon>
        <taxon>Brachyspirales</taxon>
        <taxon>Brachyspiraceae</taxon>
        <taxon>Brachyspira</taxon>
    </lineage>
</organism>
<dbReference type="SUPFAM" id="SSF52540">
    <property type="entry name" value="P-loop containing nucleoside triphosphate hydrolases"/>
    <property type="match status" value="1"/>
</dbReference>
<dbReference type="Pfam" id="PF13304">
    <property type="entry name" value="AAA_21"/>
    <property type="match status" value="1"/>
</dbReference>
<dbReference type="PANTHER" id="PTHR43581">
    <property type="entry name" value="ATP/GTP PHOSPHATASE"/>
    <property type="match status" value="1"/>
</dbReference>
<dbReference type="Gene3D" id="3.40.50.300">
    <property type="entry name" value="P-loop containing nucleotide triphosphate hydrolases"/>
    <property type="match status" value="1"/>
</dbReference>
<keyword evidence="3" id="KW-1185">Reference proteome</keyword>
<dbReference type="PANTHER" id="PTHR43581:SF4">
    <property type="entry name" value="ATP_GTP PHOSPHATASE"/>
    <property type="match status" value="1"/>
</dbReference>
<proteinExistence type="predicted"/>
<protein>
    <submittedName>
        <fullName evidence="2">ATP-binding protein</fullName>
    </submittedName>
</protein>
<dbReference type="Proteomes" id="UP000264880">
    <property type="component" value="Chromosome"/>
</dbReference>